<evidence type="ECO:0000313" key="8">
    <source>
        <dbReference type="Proteomes" id="UP000001627"/>
    </source>
</evidence>
<dbReference type="SUPFAM" id="SSF51905">
    <property type="entry name" value="FAD/NAD(P)-binding domain"/>
    <property type="match status" value="1"/>
</dbReference>
<dbReference type="PRINTS" id="PR00368">
    <property type="entry name" value="FADPNR"/>
</dbReference>
<dbReference type="PRINTS" id="PR00469">
    <property type="entry name" value="PNDRDTASEII"/>
</dbReference>
<dbReference type="GO" id="GO:0050660">
    <property type="term" value="F:flavin adenine dinucleotide binding"/>
    <property type="evidence" value="ECO:0007669"/>
    <property type="project" value="UniProtKB-UniRule"/>
</dbReference>
<dbReference type="InterPro" id="IPR036188">
    <property type="entry name" value="FAD/NAD-bd_sf"/>
</dbReference>
<protein>
    <recommendedName>
        <fullName evidence="5">Ferredoxin--NADP reductase</fullName>
        <shortName evidence="5">FNR</shortName>
        <shortName evidence="5">Fd-NADP(+) reductase</shortName>
        <ecNumber evidence="5">1.18.1.2</ecNumber>
    </recommendedName>
</protein>
<feature type="binding site" evidence="5">
    <location>
        <position position="326"/>
    </location>
    <ligand>
        <name>FAD</name>
        <dbReference type="ChEBI" id="CHEBI:57692"/>
    </ligand>
</feature>
<evidence type="ECO:0000256" key="4">
    <source>
        <dbReference type="ARBA" id="ARBA00023002"/>
    </source>
</evidence>
<dbReference type="HOGENOM" id="CLU_031864_5_5_5"/>
<keyword evidence="3 5" id="KW-0521">NADP</keyword>
<evidence type="ECO:0000256" key="3">
    <source>
        <dbReference type="ARBA" id="ARBA00022857"/>
    </source>
</evidence>
<feature type="binding site" evidence="5">
    <location>
        <position position="40"/>
    </location>
    <ligand>
        <name>FAD</name>
        <dbReference type="ChEBI" id="CHEBI:57692"/>
    </ligand>
</feature>
<evidence type="ECO:0000256" key="2">
    <source>
        <dbReference type="ARBA" id="ARBA00022827"/>
    </source>
</evidence>
<comment type="catalytic activity">
    <reaction evidence="5">
        <text>2 reduced [2Fe-2S]-[ferredoxin] + NADP(+) + H(+) = 2 oxidized [2Fe-2S]-[ferredoxin] + NADPH</text>
        <dbReference type="Rhea" id="RHEA:20125"/>
        <dbReference type="Rhea" id="RHEA-COMP:10000"/>
        <dbReference type="Rhea" id="RHEA-COMP:10001"/>
        <dbReference type="ChEBI" id="CHEBI:15378"/>
        <dbReference type="ChEBI" id="CHEBI:33737"/>
        <dbReference type="ChEBI" id="CHEBI:33738"/>
        <dbReference type="ChEBI" id="CHEBI:57783"/>
        <dbReference type="ChEBI" id="CHEBI:58349"/>
        <dbReference type="EC" id="1.18.1.2"/>
    </reaction>
</comment>
<feature type="binding site" evidence="5">
    <location>
        <position position="32"/>
    </location>
    <ligand>
        <name>FAD</name>
        <dbReference type="ChEBI" id="CHEBI:57692"/>
    </ligand>
</feature>
<dbReference type="RefSeq" id="WP_015816600.1">
    <property type="nucleotide sequence ID" value="NC_013009.1"/>
</dbReference>
<reference evidence="7 8" key="1">
    <citation type="journal article" date="2009" name="Nucleic Acids Res.">
        <title>Analysis of complete genome sequence of Neorickettsia risticii: causative agent of Potomac horse fever.</title>
        <authorList>
            <person name="Lin M."/>
            <person name="Zhang C."/>
            <person name="Gibson K."/>
            <person name="Rikihisa Y."/>
        </authorList>
    </citation>
    <scope>NUCLEOTIDE SEQUENCE [LARGE SCALE GENOMIC DNA]</scope>
    <source>
        <strain evidence="7 8">Illinois</strain>
    </source>
</reference>
<sequence>MNTDVIIIGAGPVGIFTAFQAGMLGMRVHVVDSLPSIGGQCTALYPEKFIYDIPGYKQITAAALISNLADQAERFNPTYHTGQFATHMTRLDTSFAVKTSKEIEITAKAVIIAAGAGAFDYNRIPIESSHVYEGKSLFYSVKDPSIFANKAVVIAGGGDSAADWCLILSNIARKVYLIHRRSKFRCSDSTFRDLKSLEETKKLKILTPYQITGLRGSRSQISHVELGGLTGESVTLEADYLLAFFGLKPSLRHLEDWGLDITHHCINVDPLTCSTNIKGVYAVGDVAHYDSKLKLILSGFSEAATACHHIREKIIGEDVYNFRYSTNMNEVFK</sequence>
<dbReference type="EC" id="1.18.1.2" evidence="5"/>
<feature type="binding site" evidence="5">
    <location>
        <position position="119"/>
    </location>
    <ligand>
        <name>FAD</name>
        <dbReference type="ChEBI" id="CHEBI:57692"/>
    </ligand>
</feature>
<comment type="similarity">
    <text evidence="5">Belongs to the ferredoxin--NADP reductase type 2 family.</text>
</comment>
<dbReference type="KEGG" id="nri:NRI_0746"/>
<proteinExistence type="inferred from homology"/>
<dbReference type="Proteomes" id="UP000001627">
    <property type="component" value="Chromosome"/>
</dbReference>
<feature type="binding site" evidence="5">
    <location>
        <position position="85"/>
    </location>
    <ligand>
        <name>FAD</name>
        <dbReference type="ChEBI" id="CHEBI:57692"/>
    </ligand>
</feature>
<dbReference type="PANTHER" id="PTHR48105">
    <property type="entry name" value="THIOREDOXIN REDUCTASE 1-RELATED-RELATED"/>
    <property type="match status" value="1"/>
</dbReference>
<comment type="subunit">
    <text evidence="5">Homodimer.</text>
</comment>
<evidence type="ECO:0000256" key="5">
    <source>
        <dbReference type="HAMAP-Rule" id="MF_01685"/>
    </source>
</evidence>
<evidence type="ECO:0000313" key="7">
    <source>
        <dbReference type="EMBL" id="ACT69716.1"/>
    </source>
</evidence>
<keyword evidence="2 5" id="KW-0274">FAD</keyword>
<feature type="binding site" evidence="5">
    <location>
        <position position="45"/>
    </location>
    <ligand>
        <name>FAD</name>
        <dbReference type="ChEBI" id="CHEBI:57692"/>
    </ligand>
</feature>
<comment type="caution">
    <text evidence="5">Lacks conserved residue(s) required for the propagation of feature annotation.</text>
</comment>
<dbReference type="OrthoDB" id="9806179at2"/>
<gene>
    <name evidence="7" type="ordered locus">NRI_0746</name>
</gene>
<keyword evidence="4 5" id="KW-0560">Oxidoreductase</keyword>
<evidence type="ECO:0000259" key="6">
    <source>
        <dbReference type="Pfam" id="PF07992"/>
    </source>
</evidence>
<dbReference type="AlphaFoldDB" id="C6V5Q2"/>
<accession>C6V5Q2</accession>
<dbReference type="GO" id="GO:0050661">
    <property type="term" value="F:NADP binding"/>
    <property type="evidence" value="ECO:0007669"/>
    <property type="project" value="UniProtKB-UniRule"/>
</dbReference>
<name>C6V5Q2_NEORI</name>
<keyword evidence="8" id="KW-1185">Reference proteome</keyword>
<dbReference type="InterPro" id="IPR022890">
    <property type="entry name" value="Fd--NADP_Rdtase_type_2"/>
</dbReference>
<evidence type="ECO:0000256" key="1">
    <source>
        <dbReference type="ARBA" id="ARBA00022630"/>
    </source>
</evidence>
<dbReference type="InterPro" id="IPR023753">
    <property type="entry name" value="FAD/NAD-binding_dom"/>
</dbReference>
<dbReference type="InterPro" id="IPR050097">
    <property type="entry name" value="Ferredoxin-NADP_redctase_2"/>
</dbReference>
<feature type="binding site" evidence="5">
    <location>
        <position position="285"/>
    </location>
    <ligand>
        <name>FAD</name>
        <dbReference type="ChEBI" id="CHEBI:57692"/>
    </ligand>
</feature>
<dbReference type="Pfam" id="PF07992">
    <property type="entry name" value="Pyr_redox_2"/>
    <property type="match status" value="1"/>
</dbReference>
<dbReference type="GO" id="GO:0004324">
    <property type="term" value="F:ferredoxin-NADP+ reductase activity"/>
    <property type="evidence" value="ECO:0007669"/>
    <property type="project" value="UniProtKB-UniRule"/>
</dbReference>
<dbReference type="EMBL" id="CP001431">
    <property type="protein sequence ID" value="ACT69716.1"/>
    <property type="molecule type" value="Genomic_DNA"/>
</dbReference>
<dbReference type="STRING" id="434131.NRI_0746"/>
<comment type="cofactor">
    <cofactor evidence="5">
        <name>FAD</name>
        <dbReference type="ChEBI" id="CHEBI:57692"/>
    </cofactor>
    <text evidence="5">Binds 1 FAD per subunit.</text>
</comment>
<dbReference type="Gene3D" id="3.50.50.60">
    <property type="entry name" value="FAD/NAD(P)-binding domain"/>
    <property type="match status" value="2"/>
</dbReference>
<dbReference type="eggNOG" id="COG0492">
    <property type="taxonomic scope" value="Bacteria"/>
</dbReference>
<keyword evidence="1 5" id="KW-0285">Flavoprotein</keyword>
<organism evidence="7 8">
    <name type="scientific">Neorickettsia risticii (strain Illinois)</name>
    <dbReference type="NCBI Taxonomy" id="434131"/>
    <lineage>
        <taxon>Bacteria</taxon>
        <taxon>Pseudomonadati</taxon>
        <taxon>Pseudomonadota</taxon>
        <taxon>Alphaproteobacteria</taxon>
        <taxon>Rickettsiales</taxon>
        <taxon>Anaplasmataceae</taxon>
        <taxon>Neorickettsia</taxon>
    </lineage>
</organism>
<feature type="domain" description="FAD/NAD(P)-binding" evidence="6">
    <location>
        <begin position="4"/>
        <end position="294"/>
    </location>
</feature>
<dbReference type="HAMAP" id="MF_01685">
    <property type="entry name" value="FENR2"/>
    <property type="match status" value="1"/>
</dbReference>